<dbReference type="InterPro" id="IPR036259">
    <property type="entry name" value="MFS_trans_sf"/>
</dbReference>
<reference evidence="7 8" key="1">
    <citation type="submission" date="2021-12" db="EMBL/GenBank/DDBJ databases">
        <title>Discovery of the Pendulisporaceae a myxobacterial family with distinct sporulation behavior and unique specialized metabolism.</title>
        <authorList>
            <person name="Garcia R."/>
            <person name="Popoff A."/>
            <person name="Bader C.D."/>
            <person name="Loehr J."/>
            <person name="Walesch S."/>
            <person name="Walt C."/>
            <person name="Boldt J."/>
            <person name="Bunk B."/>
            <person name="Haeckl F.J.F.P.J."/>
            <person name="Gunesch A.P."/>
            <person name="Birkelbach J."/>
            <person name="Nuebel U."/>
            <person name="Pietschmann T."/>
            <person name="Bach T."/>
            <person name="Mueller R."/>
        </authorList>
    </citation>
    <scope>NUCLEOTIDE SEQUENCE [LARGE SCALE GENOMIC DNA]</scope>
    <source>
        <strain evidence="7 8">MSr12523</strain>
    </source>
</reference>
<evidence type="ECO:0000313" key="8">
    <source>
        <dbReference type="Proteomes" id="UP001379533"/>
    </source>
</evidence>
<feature type="transmembrane region" description="Helical" evidence="6">
    <location>
        <begin position="208"/>
        <end position="230"/>
    </location>
</feature>
<feature type="transmembrane region" description="Helical" evidence="6">
    <location>
        <begin position="449"/>
        <end position="469"/>
    </location>
</feature>
<feature type="transmembrane region" description="Helical" evidence="6">
    <location>
        <begin position="414"/>
        <end position="437"/>
    </location>
</feature>
<gene>
    <name evidence="7" type="ORF">LZC95_08695</name>
</gene>
<evidence type="ECO:0000256" key="5">
    <source>
        <dbReference type="ARBA" id="ARBA00023136"/>
    </source>
</evidence>
<evidence type="ECO:0008006" key="9">
    <source>
        <dbReference type="Google" id="ProtNLM"/>
    </source>
</evidence>
<feature type="transmembrane region" description="Helical" evidence="6">
    <location>
        <begin position="285"/>
        <end position="303"/>
    </location>
</feature>
<feature type="transmembrane region" description="Helical" evidence="6">
    <location>
        <begin position="53"/>
        <end position="74"/>
    </location>
</feature>
<keyword evidence="8" id="KW-1185">Reference proteome</keyword>
<dbReference type="PANTHER" id="PTHR23513:SF6">
    <property type="entry name" value="MAJOR FACILITATOR SUPERFAMILY ASSOCIATED DOMAIN-CONTAINING PROTEIN"/>
    <property type="match status" value="1"/>
</dbReference>
<protein>
    <recommendedName>
        <fullName evidence="9">MFS transporter</fullName>
    </recommendedName>
</protein>
<feature type="transmembrane region" description="Helical" evidence="6">
    <location>
        <begin position="350"/>
        <end position="370"/>
    </location>
</feature>
<dbReference type="Proteomes" id="UP001379533">
    <property type="component" value="Chromosome"/>
</dbReference>
<feature type="transmembrane region" description="Helical" evidence="6">
    <location>
        <begin position="323"/>
        <end position="343"/>
    </location>
</feature>
<evidence type="ECO:0000256" key="2">
    <source>
        <dbReference type="ARBA" id="ARBA00022475"/>
    </source>
</evidence>
<feature type="transmembrane region" description="Helical" evidence="6">
    <location>
        <begin position="94"/>
        <end position="112"/>
    </location>
</feature>
<evidence type="ECO:0000256" key="4">
    <source>
        <dbReference type="ARBA" id="ARBA00022989"/>
    </source>
</evidence>
<name>A0ABZ2KE98_9BACT</name>
<dbReference type="PANTHER" id="PTHR23513">
    <property type="entry name" value="INTEGRAL MEMBRANE EFFLUX PROTEIN-RELATED"/>
    <property type="match status" value="1"/>
</dbReference>
<feature type="transmembrane region" description="Helical" evidence="6">
    <location>
        <begin position="175"/>
        <end position="196"/>
    </location>
</feature>
<feature type="transmembrane region" description="Helical" evidence="6">
    <location>
        <begin position="21"/>
        <end position="41"/>
    </location>
</feature>
<evidence type="ECO:0000313" key="7">
    <source>
        <dbReference type="EMBL" id="WXA96914.1"/>
    </source>
</evidence>
<dbReference type="RefSeq" id="WP_394847529.1">
    <property type="nucleotide sequence ID" value="NZ_CP089982.1"/>
</dbReference>
<comment type="subcellular location">
    <subcellularLocation>
        <location evidence="1">Cell membrane</location>
        <topology evidence="1">Multi-pass membrane protein</topology>
    </subcellularLocation>
</comment>
<keyword evidence="3 6" id="KW-0812">Transmembrane</keyword>
<evidence type="ECO:0000256" key="6">
    <source>
        <dbReference type="SAM" id="Phobius"/>
    </source>
</evidence>
<accession>A0ABZ2KE98</accession>
<evidence type="ECO:0000256" key="3">
    <source>
        <dbReference type="ARBA" id="ARBA00022692"/>
    </source>
</evidence>
<keyword evidence="4 6" id="KW-1133">Transmembrane helix</keyword>
<proteinExistence type="predicted"/>
<keyword evidence="2" id="KW-1003">Cell membrane</keyword>
<sequence>MGLLKTYAGALRDEPKMRFYALSRIASDIGMLAFGWAGHLVMTNLAITQRARASFMVPTLLSLLLGSIVSGPLADWAERFSLGRLARWRWRVVLAQRVASLALAVYLVAALGHGEPTIPMLLPFMLGSAFLKTAFGATENAFQVDLLRHESTQLGDDGLPLSDERGEPLRYKTHLLSLSSLVESITLAGTFVALLVGGIVMKAASGRLVTLVAFDVVANVICLLALFFLCHPQKRARNVRLADLVYEERTPAVGRVNPIALAIVRFVRSIAEGLRFLAARERRTLLILLTGTFLVEVVNEAYNGQMIVKHLLHGSDDAVRYSMIAWSFGRFGLMFIVPLFARWIGGIGRIFVITMLLDGVVIALAGRLAGWQSDAAIVPFVVASFVDHALTGVCANMAGLATNSASSTAMRGRIMGTMFFVHILGDVGSEMLATVVSERIGIPTMVERIGLLQVIVVLVLVAIGGKRLWSFGLHPDHEKAHA</sequence>
<evidence type="ECO:0000256" key="1">
    <source>
        <dbReference type="ARBA" id="ARBA00004651"/>
    </source>
</evidence>
<dbReference type="EMBL" id="CP089982">
    <property type="protein sequence ID" value="WXA96914.1"/>
    <property type="molecule type" value="Genomic_DNA"/>
</dbReference>
<organism evidence="7 8">
    <name type="scientific">Pendulispora brunnea</name>
    <dbReference type="NCBI Taxonomy" id="2905690"/>
    <lineage>
        <taxon>Bacteria</taxon>
        <taxon>Pseudomonadati</taxon>
        <taxon>Myxococcota</taxon>
        <taxon>Myxococcia</taxon>
        <taxon>Myxococcales</taxon>
        <taxon>Sorangiineae</taxon>
        <taxon>Pendulisporaceae</taxon>
        <taxon>Pendulispora</taxon>
    </lineage>
</organism>
<keyword evidence="5 6" id="KW-0472">Membrane</keyword>
<dbReference type="SUPFAM" id="SSF103473">
    <property type="entry name" value="MFS general substrate transporter"/>
    <property type="match status" value="1"/>
</dbReference>